<accession>A0A1Y5X4T5</accession>
<feature type="domain" description="Shikimate dehydrogenase substrate binding N-terminal" evidence="4">
    <location>
        <begin position="20"/>
        <end position="107"/>
    </location>
</feature>
<dbReference type="HAMAP" id="MF_00222">
    <property type="entry name" value="Shikimate_DH_AroE"/>
    <property type="match status" value="1"/>
</dbReference>
<feature type="binding site" evidence="3">
    <location>
        <position position="239"/>
    </location>
    <ligand>
        <name>NADP(+)</name>
        <dbReference type="ChEBI" id="CHEBI:58349"/>
    </ligand>
</feature>
<dbReference type="CDD" id="cd01065">
    <property type="entry name" value="NAD_bind_Shikimate_DH"/>
    <property type="match status" value="1"/>
</dbReference>
<feature type="domain" description="SDH C-terminal" evidence="5">
    <location>
        <begin position="264"/>
        <end position="287"/>
    </location>
</feature>
<evidence type="ECO:0000259" key="5">
    <source>
        <dbReference type="Pfam" id="PF18317"/>
    </source>
</evidence>
<gene>
    <name evidence="3" type="primary">aroE</name>
    <name evidence="6" type="ORF">SAMN05661093_01180</name>
</gene>
<organism evidence="6 7">
    <name type="scientific">Kibdelosporangium aridum</name>
    <dbReference type="NCBI Taxonomy" id="2030"/>
    <lineage>
        <taxon>Bacteria</taxon>
        <taxon>Bacillati</taxon>
        <taxon>Actinomycetota</taxon>
        <taxon>Actinomycetes</taxon>
        <taxon>Pseudonocardiales</taxon>
        <taxon>Pseudonocardiaceae</taxon>
        <taxon>Kibdelosporangium</taxon>
    </lineage>
</organism>
<feature type="binding site" evidence="3">
    <location>
        <position position="80"/>
    </location>
    <ligand>
        <name>shikimate</name>
        <dbReference type="ChEBI" id="CHEBI:36208"/>
    </ligand>
</feature>
<dbReference type="InterPro" id="IPR036291">
    <property type="entry name" value="NAD(P)-bd_dom_sf"/>
</dbReference>
<dbReference type="InterPro" id="IPR022893">
    <property type="entry name" value="Shikimate_DH_fam"/>
</dbReference>
<evidence type="ECO:0000259" key="4">
    <source>
        <dbReference type="Pfam" id="PF08501"/>
    </source>
</evidence>
<dbReference type="GO" id="GO:0005829">
    <property type="term" value="C:cytosol"/>
    <property type="evidence" value="ECO:0007669"/>
    <property type="project" value="TreeGrafter"/>
</dbReference>
<reference evidence="6 7" key="1">
    <citation type="submission" date="2017-04" db="EMBL/GenBank/DDBJ databases">
        <authorList>
            <person name="Afonso C.L."/>
            <person name="Miller P.J."/>
            <person name="Scott M.A."/>
            <person name="Spackman E."/>
            <person name="Goraichik I."/>
            <person name="Dimitrov K.M."/>
            <person name="Suarez D.L."/>
            <person name="Swayne D.E."/>
        </authorList>
    </citation>
    <scope>NUCLEOTIDE SEQUENCE [LARGE SCALE GENOMIC DNA]</scope>
    <source>
        <strain evidence="6 7">DSM 43828</strain>
    </source>
</reference>
<dbReference type="InterPro" id="IPR013708">
    <property type="entry name" value="Shikimate_DH-bd_N"/>
</dbReference>
<feature type="binding site" evidence="3">
    <location>
        <position position="269"/>
    </location>
    <ligand>
        <name>shikimate</name>
        <dbReference type="ChEBI" id="CHEBI:36208"/>
    </ligand>
</feature>
<keyword evidence="3" id="KW-0560">Oxidoreductase</keyword>
<feature type="binding site" evidence="3">
    <location>
        <position position="262"/>
    </location>
    <ligand>
        <name>NADP(+)</name>
        <dbReference type="ChEBI" id="CHEBI:58349"/>
    </ligand>
</feature>
<dbReference type="Gene3D" id="3.40.50.10860">
    <property type="entry name" value="Leucine Dehydrogenase, chain A, domain 1"/>
    <property type="match status" value="1"/>
</dbReference>
<sequence>MAMSRSVAEPPDNRRFLVGLVGAGIETSLTPALHEREADELGLRYLYRTLDLTTLGLPPENVGELLAAARLSGYDGLNITHPCKQLVLDHLDDLSPEADALHAVNTVVFSDGKTIGHNTDLSGFARNLALGLPEVSVDRVVLLGAGGAGAAAAHALLTMGTGTVHVFDTEWERGDALARSLRRRFGDDRAEMGRVDDDLPRALGKADGLVHATPTGMAAYPGLPLPASLIMPHLWVADVVYRPLNTELLVTARAKGCRVLDGGGMVVFQAADAFRLFTGREPDIARMVRHFGDLTRASA</sequence>
<proteinExistence type="inferred from homology"/>
<dbReference type="GO" id="GO:0009073">
    <property type="term" value="P:aromatic amino acid family biosynthetic process"/>
    <property type="evidence" value="ECO:0007669"/>
    <property type="project" value="UniProtKB-KW"/>
</dbReference>
<dbReference type="GO" id="GO:0019632">
    <property type="term" value="P:shikimate metabolic process"/>
    <property type="evidence" value="ECO:0007669"/>
    <property type="project" value="TreeGrafter"/>
</dbReference>
<comment type="catalytic activity">
    <reaction evidence="3">
        <text>shikimate + NADP(+) = 3-dehydroshikimate + NADPH + H(+)</text>
        <dbReference type="Rhea" id="RHEA:17737"/>
        <dbReference type="ChEBI" id="CHEBI:15378"/>
        <dbReference type="ChEBI" id="CHEBI:16630"/>
        <dbReference type="ChEBI" id="CHEBI:36208"/>
        <dbReference type="ChEBI" id="CHEBI:57783"/>
        <dbReference type="ChEBI" id="CHEBI:58349"/>
        <dbReference type="EC" id="1.1.1.25"/>
    </reaction>
</comment>
<comment type="caution">
    <text evidence="3">Lacks conserved residue(s) required for the propagation of feature annotation.</text>
</comment>
<comment type="function">
    <text evidence="3">Involved in the biosynthesis of the chorismate, which leads to the biosynthesis of aromatic amino acids. Catalyzes the reversible NADPH linked reduction of 3-dehydroshikimate (DHSA) to yield shikimate (SA).</text>
</comment>
<dbReference type="AlphaFoldDB" id="A0A1Y5X4T5"/>
<dbReference type="SUPFAM" id="SSF53223">
    <property type="entry name" value="Aminoacid dehydrogenase-like, N-terminal domain"/>
    <property type="match status" value="1"/>
</dbReference>
<dbReference type="GO" id="GO:0009423">
    <property type="term" value="P:chorismate biosynthetic process"/>
    <property type="evidence" value="ECO:0007669"/>
    <property type="project" value="UniProtKB-UniRule"/>
</dbReference>
<feature type="binding site" evidence="3">
    <location>
        <position position="105"/>
    </location>
    <ligand>
        <name>shikimate</name>
        <dbReference type="ChEBI" id="CHEBI:36208"/>
    </ligand>
</feature>
<dbReference type="PANTHER" id="PTHR21089">
    <property type="entry name" value="SHIKIMATE DEHYDROGENASE"/>
    <property type="match status" value="1"/>
</dbReference>
<evidence type="ECO:0000313" key="7">
    <source>
        <dbReference type="Proteomes" id="UP000192674"/>
    </source>
</evidence>
<dbReference type="EC" id="1.1.1.25" evidence="3"/>
<dbReference type="SUPFAM" id="SSF51735">
    <property type="entry name" value="NAD(P)-binding Rossmann-fold domains"/>
    <property type="match status" value="1"/>
</dbReference>
<protein>
    <recommendedName>
        <fullName evidence="3">Shikimate dehydrogenase (NADP(+))</fullName>
        <shortName evidence="3">SDH</shortName>
        <ecNumber evidence="3">1.1.1.25</ecNumber>
    </recommendedName>
</protein>
<dbReference type="UniPathway" id="UPA00053">
    <property type="reaction ID" value="UER00087"/>
</dbReference>
<keyword evidence="3" id="KW-0521">NADP</keyword>
<dbReference type="NCBIfam" id="NF009201">
    <property type="entry name" value="PRK12549.1"/>
    <property type="match status" value="1"/>
</dbReference>
<comment type="subunit">
    <text evidence="3">Homodimer.</text>
</comment>
<dbReference type="Pfam" id="PF18317">
    <property type="entry name" value="SDH_C"/>
    <property type="match status" value="1"/>
</dbReference>
<evidence type="ECO:0000256" key="2">
    <source>
        <dbReference type="ARBA" id="ARBA00023141"/>
    </source>
</evidence>
<keyword evidence="7" id="KW-1185">Reference proteome</keyword>
<dbReference type="Proteomes" id="UP000192674">
    <property type="component" value="Unassembled WGS sequence"/>
</dbReference>
<evidence type="ECO:0000256" key="1">
    <source>
        <dbReference type="ARBA" id="ARBA00004871"/>
    </source>
</evidence>
<feature type="binding site" evidence="3">
    <location>
        <begin position="28"/>
        <end position="30"/>
    </location>
    <ligand>
        <name>shikimate</name>
        <dbReference type="ChEBI" id="CHEBI:36208"/>
    </ligand>
</feature>
<dbReference type="GO" id="GO:0008652">
    <property type="term" value="P:amino acid biosynthetic process"/>
    <property type="evidence" value="ECO:0007669"/>
    <property type="project" value="UniProtKB-KW"/>
</dbReference>
<dbReference type="InterPro" id="IPR046346">
    <property type="entry name" value="Aminoacid_DH-like_N_sf"/>
</dbReference>
<dbReference type="EMBL" id="FWXV01000001">
    <property type="protein sequence ID" value="SMC65371.1"/>
    <property type="molecule type" value="Genomic_DNA"/>
</dbReference>
<comment type="pathway">
    <text evidence="1 3">Metabolic intermediate biosynthesis; chorismate biosynthesis; chorismate from D-erythrose 4-phosphate and phosphoenolpyruvate: step 4/7.</text>
</comment>
<dbReference type="InterPro" id="IPR041121">
    <property type="entry name" value="SDH_C"/>
</dbReference>
<name>A0A1Y5X4T5_KIBAR</name>
<evidence type="ECO:0000313" key="6">
    <source>
        <dbReference type="EMBL" id="SMC65371.1"/>
    </source>
</evidence>
<evidence type="ECO:0000256" key="3">
    <source>
        <dbReference type="HAMAP-Rule" id="MF_00222"/>
    </source>
</evidence>
<dbReference type="Pfam" id="PF08501">
    <property type="entry name" value="Shikimate_dh_N"/>
    <property type="match status" value="1"/>
</dbReference>
<feature type="active site" description="Proton acceptor" evidence="3">
    <location>
        <position position="84"/>
    </location>
</feature>
<feature type="binding site" evidence="3">
    <location>
        <begin position="144"/>
        <end position="148"/>
    </location>
    <ligand>
        <name>NADP(+)</name>
        <dbReference type="ChEBI" id="CHEBI:58349"/>
    </ligand>
</feature>
<keyword evidence="3" id="KW-0028">Amino-acid biosynthesis</keyword>
<dbReference type="Gene3D" id="3.40.50.720">
    <property type="entry name" value="NAD(P)-binding Rossmann-like Domain"/>
    <property type="match status" value="1"/>
</dbReference>
<comment type="similarity">
    <text evidence="3">Belongs to the shikimate dehydrogenase family.</text>
</comment>
<dbReference type="GO" id="GO:0004764">
    <property type="term" value="F:shikimate 3-dehydrogenase (NADP+) activity"/>
    <property type="evidence" value="ECO:0007669"/>
    <property type="project" value="UniProtKB-UniRule"/>
</dbReference>
<feature type="binding site" evidence="3">
    <location>
        <position position="120"/>
    </location>
    <ligand>
        <name>shikimate</name>
        <dbReference type="ChEBI" id="CHEBI:36208"/>
    </ligand>
</feature>
<feature type="binding site" evidence="3">
    <location>
        <position position="241"/>
    </location>
    <ligand>
        <name>shikimate</name>
        <dbReference type="ChEBI" id="CHEBI:36208"/>
    </ligand>
</feature>
<dbReference type="GO" id="GO:0050661">
    <property type="term" value="F:NADP binding"/>
    <property type="evidence" value="ECO:0007669"/>
    <property type="project" value="TreeGrafter"/>
</dbReference>
<keyword evidence="2 3" id="KW-0057">Aromatic amino acid biosynthesis</keyword>
<dbReference type="PANTHER" id="PTHR21089:SF1">
    <property type="entry name" value="BIFUNCTIONAL 3-DEHYDROQUINATE DEHYDRATASE_SHIKIMATE DEHYDROGENASE, CHLOROPLASTIC"/>
    <property type="match status" value="1"/>
</dbReference>